<dbReference type="InterPro" id="IPR045079">
    <property type="entry name" value="Oxoprolinase-like"/>
</dbReference>
<name>A0A4Z0BX61_9BURK</name>
<dbReference type="OrthoDB" id="8612863at2"/>
<organism evidence="2 3">
    <name type="scientific">Ramlibacter henchirensis</name>
    <dbReference type="NCBI Taxonomy" id="204072"/>
    <lineage>
        <taxon>Bacteria</taxon>
        <taxon>Pseudomonadati</taxon>
        <taxon>Pseudomonadota</taxon>
        <taxon>Betaproteobacteria</taxon>
        <taxon>Burkholderiales</taxon>
        <taxon>Comamonadaceae</taxon>
        <taxon>Ramlibacter</taxon>
    </lineage>
</organism>
<dbReference type="GO" id="GO:0017168">
    <property type="term" value="F:5-oxoprolinase (ATP-hydrolyzing) activity"/>
    <property type="evidence" value="ECO:0007669"/>
    <property type="project" value="TreeGrafter"/>
</dbReference>
<dbReference type="GO" id="GO:0005829">
    <property type="term" value="C:cytosol"/>
    <property type="evidence" value="ECO:0007669"/>
    <property type="project" value="TreeGrafter"/>
</dbReference>
<comment type="caution">
    <text evidence="2">The sequence shown here is derived from an EMBL/GenBank/DDBJ whole genome shotgun (WGS) entry which is preliminary data.</text>
</comment>
<proteinExistence type="predicted"/>
<evidence type="ECO:0000259" key="1">
    <source>
        <dbReference type="Pfam" id="PF02538"/>
    </source>
</evidence>
<reference evidence="2 3" key="1">
    <citation type="submission" date="2019-03" db="EMBL/GenBank/DDBJ databases">
        <title>Ramlibacter henchirensis DSM 14656, whole genome shotgun sequence.</title>
        <authorList>
            <person name="Zhang X."/>
            <person name="Feng G."/>
            <person name="Zhu H."/>
        </authorList>
    </citation>
    <scope>NUCLEOTIDE SEQUENCE [LARGE SCALE GENOMIC DNA]</scope>
    <source>
        <strain evidence="2 3">DSM 14656</strain>
    </source>
</reference>
<protein>
    <submittedName>
        <fullName evidence="2">Hydantoinase B/oxoprolinase family protein</fullName>
    </submittedName>
</protein>
<dbReference type="Pfam" id="PF02538">
    <property type="entry name" value="Hydantoinase_B"/>
    <property type="match status" value="1"/>
</dbReference>
<dbReference type="GO" id="GO:0006749">
    <property type="term" value="P:glutathione metabolic process"/>
    <property type="evidence" value="ECO:0007669"/>
    <property type="project" value="TreeGrafter"/>
</dbReference>
<dbReference type="PANTHER" id="PTHR11365:SF23">
    <property type="entry name" value="HYPOTHETICAL 5-OXOPROLINASE (EUROFUNG)-RELATED"/>
    <property type="match status" value="1"/>
</dbReference>
<dbReference type="Proteomes" id="UP000298180">
    <property type="component" value="Unassembled WGS sequence"/>
</dbReference>
<keyword evidence="3" id="KW-1185">Reference proteome</keyword>
<gene>
    <name evidence="2" type="ORF">EZ313_15020</name>
</gene>
<accession>A0A4Z0BX61</accession>
<dbReference type="EMBL" id="SMLM01000002">
    <property type="protein sequence ID" value="TFZ02569.1"/>
    <property type="molecule type" value="Genomic_DNA"/>
</dbReference>
<dbReference type="InterPro" id="IPR003692">
    <property type="entry name" value="Hydantoinase_B"/>
</dbReference>
<dbReference type="RefSeq" id="WP_135264094.1">
    <property type="nucleotide sequence ID" value="NZ_SMLM01000002.1"/>
</dbReference>
<evidence type="ECO:0000313" key="3">
    <source>
        <dbReference type="Proteomes" id="UP000298180"/>
    </source>
</evidence>
<dbReference type="AlphaFoldDB" id="A0A4Z0BX61"/>
<feature type="domain" description="Hydantoinase B/oxoprolinase" evidence="1">
    <location>
        <begin position="6"/>
        <end position="522"/>
    </location>
</feature>
<dbReference type="PANTHER" id="PTHR11365">
    <property type="entry name" value="5-OXOPROLINASE RELATED"/>
    <property type="match status" value="1"/>
</dbReference>
<evidence type="ECO:0000313" key="2">
    <source>
        <dbReference type="EMBL" id="TFZ02569.1"/>
    </source>
</evidence>
<sequence>MAAKFNPIQLEILWRRLISIVDEADASVYRTSFSSLIRDAHDYTNAFFDRHGREICEGSMVTPGQLGALTQGVREICRSFDVASLHPGDVLVSNDPWLLAGHLNDVCVISPIFLREKLVAFTACVFHHTDIGGRPGADNHEVYEEGLFIPLMKLAERGVMSEPVLRMIRANVRKPDDVIGDLRSQIAANHVCAGKIVDMMEELGLDSLDELADEIIGRTEKSMREAIAAIPDGVYHAENTIEGAGNRGDIRIKVRVEVKGSEVLVDFAGTDPQVRWGVNSVYNFTYSYVNFAIKSAFNPEVPNNYGSTLPVKVVAPEGSVVNCSYPAAVAHRTHVGHGLTELVYRALSDATPERVLAECGTAPGSSTVVYGARGNGQRFLTMDLRASGMGASRMADGINCTHFPSNTSNTPAEILEADTPLIVEKREMVCDSGGPGRRRGGLGQEVVWRIPDDQAAPKPPVTVVTVMGRFRYPPKGLFGGGEGGRGSYRINGEASPWGGLNLCKPGDVITFRQPGGGGYGKPIEREPERVASDVRQGYVSIEKAREVYGVVLDAATFEVDAAATQRLRDGMRSA</sequence>